<reference evidence="2 3" key="1">
    <citation type="submission" date="2023-01" db="EMBL/GenBank/DDBJ databases">
        <title>Analysis of 21 Apiospora genomes using comparative genomics revels a genus with tremendous synthesis potential of carbohydrate active enzymes and secondary metabolites.</title>
        <authorList>
            <person name="Sorensen T."/>
        </authorList>
    </citation>
    <scope>NUCLEOTIDE SEQUENCE [LARGE SCALE GENOMIC DNA]</scope>
    <source>
        <strain evidence="2 3">CBS 20057</strain>
    </source>
</reference>
<accession>A0ABR1R0M1</accession>
<dbReference type="Proteomes" id="UP001396898">
    <property type="component" value="Unassembled WGS sequence"/>
</dbReference>
<gene>
    <name evidence="2" type="ORF">PG991_016068</name>
</gene>
<evidence type="ECO:0000259" key="1">
    <source>
        <dbReference type="Pfam" id="PF24864"/>
    </source>
</evidence>
<dbReference type="InterPro" id="IPR056632">
    <property type="entry name" value="DUF7730"/>
</dbReference>
<evidence type="ECO:0000313" key="2">
    <source>
        <dbReference type="EMBL" id="KAK7994480.1"/>
    </source>
</evidence>
<dbReference type="Pfam" id="PF24864">
    <property type="entry name" value="DUF7730"/>
    <property type="match status" value="1"/>
</dbReference>
<sequence length="281" mass="31270">MSFLSLPPEIRSLIYHDFLVDNASAQHVASTHNGRSGHWARFPCKSVPDHIFLQEWSQRCGDQGWGDYLGRLRYSPWRNGHLACEPGVAGHSGEILPSPTSLFLTCRQVYREAATYVYNTPLMFHDWDDFKVFLGRTEGGAIPPRLTSVQIVEQLDRGDFPAGRDFVYTLACLDLSSTTIRILGPVNVMTLLYQAMARTLWHKAVGIEVLDPRTTEVATAHPANGCPITKRPDAAWATVFYRLLSKRGGVRSTYQVLDELNSYGALVKVTGELGLSISDDG</sequence>
<organism evidence="2 3">
    <name type="scientific">Apiospora marii</name>
    <dbReference type="NCBI Taxonomy" id="335849"/>
    <lineage>
        <taxon>Eukaryota</taxon>
        <taxon>Fungi</taxon>
        <taxon>Dikarya</taxon>
        <taxon>Ascomycota</taxon>
        <taxon>Pezizomycotina</taxon>
        <taxon>Sordariomycetes</taxon>
        <taxon>Xylariomycetidae</taxon>
        <taxon>Amphisphaeriales</taxon>
        <taxon>Apiosporaceae</taxon>
        <taxon>Apiospora</taxon>
    </lineage>
</organism>
<name>A0ABR1R0M1_9PEZI</name>
<feature type="domain" description="DUF7730" evidence="1">
    <location>
        <begin position="3"/>
        <end position="120"/>
    </location>
</feature>
<proteinExistence type="predicted"/>
<dbReference type="EMBL" id="JAQQWI010000024">
    <property type="protein sequence ID" value="KAK7994480.1"/>
    <property type="molecule type" value="Genomic_DNA"/>
</dbReference>
<protein>
    <recommendedName>
        <fullName evidence="1">DUF7730 domain-containing protein</fullName>
    </recommendedName>
</protein>
<keyword evidence="3" id="KW-1185">Reference proteome</keyword>
<evidence type="ECO:0000313" key="3">
    <source>
        <dbReference type="Proteomes" id="UP001396898"/>
    </source>
</evidence>
<comment type="caution">
    <text evidence="2">The sequence shown here is derived from an EMBL/GenBank/DDBJ whole genome shotgun (WGS) entry which is preliminary data.</text>
</comment>